<sequence>MLNKFTSMARTLRAKDISPRTRVAVVVYLTTLRKEDRLRYGTIERAKKHFQLSRAAIEVIWGLRDDPAALVQPRRP</sequence>
<dbReference type="AlphaFoldDB" id="A0A8T1TSV3"/>
<gene>
    <name evidence="1" type="ORF">JG687_00016582</name>
</gene>
<dbReference type="VEuPathDB" id="FungiDB:PC110_g2819"/>
<reference evidence="1" key="1">
    <citation type="submission" date="2021-01" db="EMBL/GenBank/DDBJ databases">
        <title>Phytophthora aleatoria, a newly-described species from Pinus radiata is distinct from Phytophthora cactorum isolates based on comparative genomics.</title>
        <authorList>
            <person name="Mcdougal R."/>
            <person name="Panda P."/>
            <person name="Williams N."/>
            <person name="Studholme D.J."/>
        </authorList>
    </citation>
    <scope>NUCLEOTIDE SEQUENCE</scope>
    <source>
        <strain evidence="1">NZFS 3830</strain>
    </source>
</reference>
<dbReference type="EMBL" id="JAENGZ010001702">
    <property type="protein sequence ID" value="KAG6946665.1"/>
    <property type="molecule type" value="Genomic_DNA"/>
</dbReference>
<evidence type="ECO:0000313" key="1">
    <source>
        <dbReference type="EMBL" id="KAG6946665.1"/>
    </source>
</evidence>
<dbReference type="OrthoDB" id="123483at2759"/>
<organism evidence="1 2">
    <name type="scientific">Phytophthora cactorum</name>
    <dbReference type="NCBI Taxonomy" id="29920"/>
    <lineage>
        <taxon>Eukaryota</taxon>
        <taxon>Sar</taxon>
        <taxon>Stramenopiles</taxon>
        <taxon>Oomycota</taxon>
        <taxon>Peronosporomycetes</taxon>
        <taxon>Peronosporales</taxon>
        <taxon>Peronosporaceae</taxon>
        <taxon>Phytophthora</taxon>
    </lineage>
</organism>
<proteinExistence type="predicted"/>
<dbReference type="Proteomes" id="UP000688947">
    <property type="component" value="Unassembled WGS sequence"/>
</dbReference>
<accession>A0A8T1TSV3</accession>
<evidence type="ECO:0000313" key="2">
    <source>
        <dbReference type="Proteomes" id="UP000688947"/>
    </source>
</evidence>
<comment type="caution">
    <text evidence="1">The sequence shown here is derived from an EMBL/GenBank/DDBJ whole genome shotgun (WGS) entry which is preliminary data.</text>
</comment>
<protein>
    <submittedName>
        <fullName evidence="1">Uncharacterized protein</fullName>
    </submittedName>
</protein>
<name>A0A8T1TSV3_9STRA</name>